<evidence type="ECO:0000256" key="7">
    <source>
        <dbReference type="HAMAP-Rule" id="MF_00945"/>
    </source>
</evidence>
<comment type="subcellular location">
    <subcellularLocation>
        <location evidence="7">Cytoplasm</location>
    </subcellularLocation>
</comment>
<dbReference type="PROSITE" id="PS50126">
    <property type="entry name" value="S1"/>
    <property type="match status" value="1"/>
</dbReference>
<dbReference type="Gene3D" id="3.30.1480.10">
    <property type="entry name" value="NusA, N-terminal domain"/>
    <property type="match status" value="1"/>
</dbReference>
<comment type="subunit">
    <text evidence="7">Monomer. Binds directly to the core enzyme of the DNA-dependent RNA polymerase and to nascent RNA.</text>
</comment>
<feature type="domain" description="S1 motif" evidence="8">
    <location>
        <begin position="138"/>
        <end position="211"/>
    </location>
</feature>
<dbReference type="GO" id="GO:0003700">
    <property type="term" value="F:DNA-binding transcription factor activity"/>
    <property type="evidence" value="ECO:0007669"/>
    <property type="project" value="InterPro"/>
</dbReference>
<keyword evidence="3 7" id="KW-0889">Transcription antitermination</keyword>
<dbReference type="InterPro" id="IPR058582">
    <property type="entry name" value="KH_NusA_2nd"/>
</dbReference>
<dbReference type="FunFam" id="3.30.1480.10:FF:000002">
    <property type="entry name" value="Transcription termination/antitermination protein NusA"/>
    <property type="match status" value="1"/>
</dbReference>
<evidence type="ECO:0000256" key="6">
    <source>
        <dbReference type="ARBA" id="ARBA00023163"/>
    </source>
</evidence>
<keyword evidence="5 7" id="KW-0805">Transcription regulation</keyword>
<dbReference type="SUPFAM" id="SSF50249">
    <property type="entry name" value="Nucleic acid-binding proteins"/>
    <property type="match status" value="1"/>
</dbReference>
<comment type="function">
    <text evidence="7">Participates in both transcription termination and antitermination.</text>
</comment>
<dbReference type="OrthoDB" id="9807233at2"/>
<evidence type="ECO:0000256" key="2">
    <source>
        <dbReference type="ARBA" id="ARBA00022490"/>
    </source>
</evidence>
<protein>
    <recommendedName>
        <fullName evidence="7">Transcription termination/antitermination protein NusA</fullName>
    </recommendedName>
</protein>
<dbReference type="InterPro" id="IPR009019">
    <property type="entry name" value="KH_sf_prok-type"/>
</dbReference>
<dbReference type="InterPro" id="IPR010213">
    <property type="entry name" value="TF_NusA"/>
</dbReference>
<dbReference type="Gene3D" id="3.30.300.20">
    <property type="match status" value="2"/>
</dbReference>
<dbReference type="CDD" id="cd04455">
    <property type="entry name" value="S1_NusA"/>
    <property type="match status" value="1"/>
</dbReference>
<dbReference type="InterPro" id="IPR013735">
    <property type="entry name" value="TF_NusA_N"/>
</dbReference>
<dbReference type="FunFam" id="3.30.300.20:FF:000002">
    <property type="entry name" value="Transcription termination/antitermination protein NusA"/>
    <property type="match status" value="1"/>
</dbReference>
<name>A0A1T4ZUL2_9FIRM</name>
<evidence type="ECO:0000256" key="1">
    <source>
        <dbReference type="ARBA" id="ARBA00022472"/>
    </source>
</evidence>
<proteinExistence type="inferred from homology"/>
<dbReference type="AlphaFoldDB" id="A0A1T4ZUL2"/>
<keyword evidence="6 7" id="KW-0804">Transcription</keyword>
<evidence type="ECO:0000313" key="10">
    <source>
        <dbReference type="Proteomes" id="UP000243406"/>
    </source>
</evidence>
<dbReference type="Pfam" id="PF26594">
    <property type="entry name" value="KH_NusA_2nd"/>
    <property type="match status" value="1"/>
</dbReference>
<dbReference type="SUPFAM" id="SSF69705">
    <property type="entry name" value="Transcription factor NusA, N-terminal domain"/>
    <property type="match status" value="1"/>
</dbReference>
<dbReference type="Pfam" id="PF08529">
    <property type="entry name" value="NusA_N"/>
    <property type="match status" value="1"/>
</dbReference>
<dbReference type="InterPro" id="IPR025249">
    <property type="entry name" value="TF_NusA_KH_1st"/>
</dbReference>
<evidence type="ECO:0000256" key="3">
    <source>
        <dbReference type="ARBA" id="ARBA00022814"/>
    </source>
</evidence>
<dbReference type="GO" id="GO:0031564">
    <property type="term" value="P:transcription antitermination"/>
    <property type="evidence" value="ECO:0007669"/>
    <property type="project" value="UniProtKB-UniRule"/>
</dbReference>
<reference evidence="10" key="1">
    <citation type="submission" date="2017-02" db="EMBL/GenBank/DDBJ databases">
        <authorList>
            <person name="Varghese N."/>
            <person name="Submissions S."/>
        </authorList>
    </citation>
    <scope>NUCLEOTIDE SEQUENCE [LARGE SCALE GENOMIC DNA]</scope>
    <source>
        <strain evidence="10">ATCC 35199</strain>
    </source>
</reference>
<dbReference type="FunFam" id="3.30.300.20:FF:000005">
    <property type="entry name" value="Transcription termination/antitermination protein NusA"/>
    <property type="match status" value="1"/>
</dbReference>
<dbReference type="HAMAP" id="MF_00945_B">
    <property type="entry name" value="NusA_B"/>
    <property type="match status" value="1"/>
</dbReference>
<keyword evidence="1 7" id="KW-0806">Transcription termination</keyword>
<dbReference type="Proteomes" id="UP000243406">
    <property type="component" value="Unassembled WGS sequence"/>
</dbReference>
<keyword evidence="2 7" id="KW-0963">Cytoplasm</keyword>
<dbReference type="PANTHER" id="PTHR22648:SF0">
    <property type="entry name" value="TRANSCRIPTION TERMINATION_ANTITERMINATION PROTEIN NUSA"/>
    <property type="match status" value="1"/>
</dbReference>
<dbReference type="NCBIfam" id="TIGR01953">
    <property type="entry name" value="NusA"/>
    <property type="match status" value="1"/>
</dbReference>
<evidence type="ECO:0000313" key="9">
    <source>
        <dbReference type="EMBL" id="SKB26420.1"/>
    </source>
</evidence>
<dbReference type="GO" id="GO:0006353">
    <property type="term" value="P:DNA-templated transcription termination"/>
    <property type="evidence" value="ECO:0007669"/>
    <property type="project" value="UniProtKB-UniRule"/>
</dbReference>
<dbReference type="CDD" id="cd02134">
    <property type="entry name" value="KH-II_NusA_rpt1"/>
    <property type="match status" value="1"/>
</dbReference>
<dbReference type="PROSITE" id="PS50084">
    <property type="entry name" value="KH_TYPE_1"/>
    <property type="match status" value="1"/>
</dbReference>
<dbReference type="InterPro" id="IPR012340">
    <property type="entry name" value="NA-bd_OB-fold"/>
</dbReference>
<comment type="similarity">
    <text evidence="7">Belongs to the NusA family.</text>
</comment>
<dbReference type="Gene3D" id="2.40.50.140">
    <property type="entry name" value="Nucleic acid-binding proteins"/>
    <property type="match status" value="1"/>
</dbReference>
<dbReference type="RefSeq" id="WP_079588406.1">
    <property type="nucleotide sequence ID" value="NZ_FUYN01000001.1"/>
</dbReference>
<evidence type="ECO:0000259" key="8">
    <source>
        <dbReference type="PROSITE" id="PS50126"/>
    </source>
</evidence>
<gene>
    <name evidence="7" type="primary">nusA</name>
    <name evidence="9" type="ORF">SAMN02745120_0418</name>
</gene>
<keyword evidence="4 7" id="KW-0694">RNA-binding</keyword>
<dbReference type="InterPro" id="IPR003029">
    <property type="entry name" value="S1_domain"/>
</dbReference>
<dbReference type="InterPro" id="IPR015946">
    <property type="entry name" value="KH_dom-like_a/b"/>
</dbReference>
<dbReference type="Pfam" id="PF13184">
    <property type="entry name" value="KH_NusA_1st"/>
    <property type="match status" value="1"/>
</dbReference>
<dbReference type="EMBL" id="FUYN01000001">
    <property type="protein sequence ID" value="SKB26420.1"/>
    <property type="molecule type" value="Genomic_DNA"/>
</dbReference>
<evidence type="ECO:0000256" key="5">
    <source>
        <dbReference type="ARBA" id="ARBA00023015"/>
    </source>
</evidence>
<organism evidence="9 10">
    <name type="scientific">Acetoanaerobium noterae</name>
    <dbReference type="NCBI Taxonomy" id="745369"/>
    <lineage>
        <taxon>Bacteria</taxon>
        <taxon>Bacillati</taxon>
        <taxon>Bacillota</taxon>
        <taxon>Clostridia</taxon>
        <taxon>Peptostreptococcales</taxon>
        <taxon>Filifactoraceae</taxon>
        <taxon>Acetoanaerobium</taxon>
    </lineage>
</organism>
<dbReference type="GO" id="GO:0005829">
    <property type="term" value="C:cytosol"/>
    <property type="evidence" value="ECO:0007669"/>
    <property type="project" value="TreeGrafter"/>
</dbReference>
<dbReference type="InterPro" id="IPR036555">
    <property type="entry name" value="NusA_N_sf"/>
</dbReference>
<sequence>MNAEFIAALEQIETEKGISKEILFEALESALLNAYKKNFGTSSNVRVEMDKDKGEVKVFSRKSVVNKYEYDLGEGEISVEEAQERYGPNYGDGDVIEEEVTPKNFGRIAAQAARQMVIQKIKEAERDIVYEEFLNRESEIITGEVSRQGKGNVYVNLSIIGSKEITISAEAVLPPSEQIPFENYMPGARVKVYVLEVKKNNNVPQILVSRSHPGLVKRLFESEVPEIFDGVVQIKSISREAGSRTKMAVHSVDENVDPIGACVGPKGQRVKNIVDELKGEKIDIIIYSEDPKEFISASLSPSKVISVDVNEDDKSAKVVVPDDKLSLAIGKEGQNARLAAKLTGWKIDIKSESQAEL</sequence>
<keyword evidence="10" id="KW-1185">Reference proteome</keyword>
<dbReference type="CDD" id="cd22529">
    <property type="entry name" value="KH-II_NusA_rpt2"/>
    <property type="match status" value="1"/>
</dbReference>
<evidence type="ECO:0000256" key="4">
    <source>
        <dbReference type="ARBA" id="ARBA00022884"/>
    </source>
</evidence>
<accession>A0A1T4ZUL2</accession>
<dbReference type="GO" id="GO:0003723">
    <property type="term" value="F:RNA binding"/>
    <property type="evidence" value="ECO:0007669"/>
    <property type="project" value="UniProtKB-UniRule"/>
</dbReference>
<dbReference type="PANTHER" id="PTHR22648">
    <property type="entry name" value="TRANSCRIPTION TERMINATION FACTOR NUSA"/>
    <property type="match status" value="1"/>
</dbReference>
<dbReference type="InterPro" id="IPR030842">
    <property type="entry name" value="TF_NusA_bacterial"/>
</dbReference>
<dbReference type="SUPFAM" id="SSF54814">
    <property type="entry name" value="Prokaryotic type KH domain (KH-domain type II)"/>
    <property type="match status" value="2"/>
</dbReference>